<dbReference type="AlphaFoldDB" id="X1H623"/>
<organism evidence="3">
    <name type="scientific">marine sediment metagenome</name>
    <dbReference type="NCBI Taxonomy" id="412755"/>
    <lineage>
        <taxon>unclassified sequences</taxon>
        <taxon>metagenomes</taxon>
        <taxon>ecological metagenomes</taxon>
    </lineage>
</organism>
<sequence length="112" mass="12630">INTHINIALPKAWKEELERLARIYSVEEEIALTYLNLIERFEPTSKTCSNCGCIKDMPLSKRQFNCPDCGISIDRDLNASINICRLGQSRINACGVGSKEPTLKQEKECLVD</sequence>
<name>X1H623_9ZZZZ</name>
<reference evidence="3" key="1">
    <citation type="journal article" date="2014" name="Front. Microbiol.">
        <title>High frequency of phylogenetically diverse reductive dehalogenase-homologous genes in deep subseafloor sedimentary metagenomes.</title>
        <authorList>
            <person name="Kawai M."/>
            <person name="Futagami T."/>
            <person name="Toyoda A."/>
            <person name="Takaki Y."/>
            <person name="Nishi S."/>
            <person name="Hori S."/>
            <person name="Arai W."/>
            <person name="Tsubouchi T."/>
            <person name="Morono Y."/>
            <person name="Uchiyama I."/>
            <person name="Ito T."/>
            <person name="Fujiyama A."/>
            <person name="Inagaki F."/>
            <person name="Takami H."/>
        </authorList>
    </citation>
    <scope>NUCLEOTIDE SEQUENCE</scope>
    <source>
        <strain evidence="3">Expedition CK06-06</strain>
    </source>
</reference>
<evidence type="ECO:0000313" key="3">
    <source>
        <dbReference type="EMBL" id="GAH64847.1"/>
    </source>
</evidence>
<keyword evidence="1" id="KW-0238">DNA-binding</keyword>
<dbReference type="EMBL" id="BARU01025303">
    <property type="protein sequence ID" value="GAH64847.1"/>
    <property type="molecule type" value="Genomic_DNA"/>
</dbReference>
<feature type="non-terminal residue" evidence="3">
    <location>
        <position position="1"/>
    </location>
</feature>
<accession>X1H623</accession>
<dbReference type="Pfam" id="PF07282">
    <property type="entry name" value="Cas12f1-like_TNB"/>
    <property type="match status" value="1"/>
</dbReference>
<feature type="domain" description="Cas12f1-like TNB" evidence="2">
    <location>
        <begin position="36"/>
        <end position="83"/>
    </location>
</feature>
<gene>
    <name evidence="3" type="ORF">S03H2_40784</name>
</gene>
<evidence type="ECO:0000256" key="1">
    <source>
        <dbReference type="ARBA" id="ARBA00023125"/>
    </source>
</evidence>
<protein>
    <recommendedName>
        <fullName evidence="2">Cas12f1-like TNB domain-containing protein</fullName>
    </recommendedName>
</protein>
<dbReference type="GO" id="GO:0003677">
    <property type="term" value="F:DNA binding"/>
    <property type="evidence" value="ECO:0007669"/>
    <property type="project" value="UniProtKB-KW"/>
</dbReference>
<evidence type="ECO:0000259" key="2">
    <source>
        <dbReference type="Pfam" id="PF07282"/>
    </source>
</evidence>
<proteinExistence type="predicted"/>
<comment type="caution">
    <text evidence="3">The sequence shown here is derived from an EMBL/GenBank/DDBJ whole genome shotgun (WGS) entry which is preliminary data.</text>
</comment>
<dbReference type="InterPro" id="IPR010095">
    <property type="entry name" value="Cas12f1-like_TNB"/>
</dbReference>